<dbReference type="CDD" id="cd01007">
    <property type="entry name" value="PBP2_BvgS_HisK_like"/>
    <property type="match status" value="1"/>
</dbReference>
<evidence type="ECO:0000256" key="1">
    <source>
        <dbReference type="ARBA" id="ARBA00000085"/>
    </source>
</evidence>
<dbReference type="SMART" id="SM00091">
    <property type="entry name" value="PAS"/>
    <property type="match status" value="1"/>
</dbReference>
<proteinExistence type="predicted"/>
<comment type="caution">
    <text evidence="8">The sequence shown here is derived from an EMBL/GenBank/DDBJ whole genome shotgun (WGS) entry which is preliminary data.</text>
</comment>
<reference evidence="8 9" key="1">
    <citation type="submission" date="2021-04" db="EMBL/GenBank/DDBJ databases">
        <title>Magnetospirillum sulfuroxidans sp. nov., a facultative chemolithoautotrophic sulfur-oxidizing alphaproteobacterium isolated from freshwater sediment and proposals for Paramagetospirillum gen. nov., and Magnetospirillaceae fam. nov.</title>
        <authorList>
            <person name="Koziaeva V."/>
            <person name="Geelhoed J.S."/>
            <person name="Sorokin D.Y."/>
            <person name="Grouzdev D.S."/>
        </authorList>
    </citation>
    <scope>NUCLEOTIDE SEQUENCE [LARGE SCALE GENOMIC DNA]</scope>
    <source>
        <strain evidence="8 9">J10</strain>
    </source>
</reference>
<dbReference type="InterPro" id="IPR036890">
    <property type="entry name" value="HATPase_C_sf"/>
</dbReference>
<dbReference type="SMART" id="SM00062">
    <property type="entry name" value="PBPb"/>
    <property type="match status" value="1"/>
</dbReference>
<dbReference type="InterPro" id="IPR052162">
    <property type="entry name" value="Sensor_kinase/Photoreceptor"/>
</dbReference>
<dbReference type="InterPro" id="IPR003594">
    <property type="entry name" value="HATPase_dom"/>
</dbReference>
<dbReference type="EMBL" id="JAGTUF010000025">
    <property type="protein sequence ID" value="MBR9973538.1"/>
    <property type="molecule type" value="Genomic_DNA"/>
</dbReference>
<evidence type="ECO:0000259" key="7">
    <source>
        <dbReference type="PROSITE" id="PS50112"/>
    </source>
</evidence>
<dbReference type="CDD" id="cd00082">
    <property type="entry name" value="HisKA"/>
    <property type="match status" value="1"/>
</dbReference>
<dbReference type="SUPFAM" id="SSF55785">
    <property type="entry name" value="PYP-like sensor domain (PAS domain)"/>
    <property type="match status" value="1"/>
</dbReference>
<dbReference type="PANTHER" id="PTHR43304:SF1">
    <property type="entry name" value="PAC DOMAIN-CONTAINING PROTEIN"/>
    <property type="match status" value="1"/>
</dbReference>
<dbReference type="InterPro" id="IPR004358">
    <property type="entry name" value="Sig_transdc_His_kin-like_C"/>
</dbReference>
<dbReference type="InterPro" id="IPR036097">
    <property type="entry name" value="HisK_dim/P_sf"/>
</dbReference>
<organism evidence="8 9">
    <name type="scientific">Magnetospirillum sulfuroxidans</name>
    <dbReference type="NCBI Taxonomy" id="611300"/>
    <lineage>
        <taxon>Bacteria</taxon>
        <taxon>Pseudomonadati</taxon>
        <taxon>Pseudomonadota</taxon>
        <taxon>Alphaproteobacteria</taxon>
        <taxon>Rhodospirillales</taxon>
        <taxon>Rhodospirillaceae</taxon>
        <taxon>Magnetospirillum</taxon>
    </lineage>
</organism>
<keyword evidence="3" id="KW-0597">Phosphoprotein</keyword>
<evidence type="ECO:0000256" key="5">
    <source>
        <dbReference type="ARBA" id="ARBA00022777"/>
    </source>
</evidence>
<dbReference type="Gene3D" id="1.10.287.130">
    <property type="match status" value="1"/>
</dbReference>
<dbReference type="PROSITE" id="PS50112">
    <property type="entry name" value="PAS"/>
    <property type="match status" value="1"/>
</dbReference>
<dbReference type="EC" id="2.7.13.3" evidence="2"/>
<dbReference type="InterPro" id="IPR001638">
    <property type="entry name" value="Solute-binding_3/MltF_N"/>
</dbReference>
<protein>
    <recommendedName>
        <fullName evidence="2">histidine kinase</fullName>
        <ecNumber evidence="2">2.7.13.3</ecNumber>
    </recommendedName>
</protein>
<dbReference type="InterPro" id="IPR000014">
    <property type="entry name" value="PAS"/>
</dbReference>
<gene>
    <name evidence="8" type="ORF">KEC16_17560</name>
</gene>
<dbReference type="RefSeq" id="WP_211551362.1">
    <property type="nucleotide sequence ID" value="NZ_JAGTUF010000025.1"/>
</dbReference>
<dbReference type="SUPFAM" id="SSF53850">
    <property type="entry name" value="Periplasmic binding protein-like II"/>
    <property type="match status" value="1"/>
</dbReference>
<dbReference type="Pfam" id="PF00497">
    <property type="entry name" value="SBP_bac_3"/>
    <property type="match status" value="1"/>
</dbReference>
<dbReference type="Pfam" id="PF00512">
    <property type="entry name" value="HisKA"/>
    <property type="match status" value="1"/>
</dbReference>
<dbReference type="PANTHER" id="PTHR43304">
    <property type="entry name" value="PHYTOCHROME-LIKE PROTEIN CPH1"/>
    <property type="match status" value="1"/>
</dbReference>
<dbReference type="SMART" id="SM00388">
    <property type="entry name" value="HisKA"/>
    <property type="match status" value="1"/>
</dbReference>
<dbReference type="Gene3D" id="3.40.190.10">
    <property type="entry name" value="Periplasmic binding protein-like II"/>
    <property type="match status" value="2"/>
</dbReference>
<keyword evidence="9" id="KW-1185">Reference proteome</keyword>
<dbReference type="Pfam" id="PF02518">
    <property type="entry name" value="HATPase_c"/>
    <property type="match status" value="1"/>
</dbReference>
<dbReference type="InterPro" id="IPR013656">
    <property type="entry name" value="PAS_4"/>
</dbReference>
<dbReference type="Gene3D" id="3.30.450.20">
    <property type="entry name" value="PAS domain"/>
    <property type="match status" value="1"/>
</dbReference>
<feature type="domain" description="PAS" evidence="7">
    <location>
        <begin position="306"/>
        <end position="360"/>
    </location>
</feature>
<dbReference type="NCBIfam" id="TIGR00229">
    <property type="entry name" value="sensory_box"/>
    <property type="match status" value="1"/>
</dbReference>
<accession>A0ABS5IIE2</accession>
<dbReference type="InterPro" id="IPR005467">
    <property type="entry name" value="His_kinase_dom"/>
</dbReference>
<comment type="catalytic activity">
    <reaction evidence="1">
        <text>ATP + protein L-histidine = ADP + protein N-phospho-L-histidine.</text>
        <dbReference type="EC" id="2.7.13.3"/>
    </reaction>
</comment>
<evidence type="ECO:0000259" key="6">
    <source>
        <dbReference type="PROSITE" id="PS50109"/>
    </source>
</evidence>
<dbReference type="Proteomes" id="UP000680714">
    <property type="component" value="Unassembled WGS sequence"/>
</dbReference>
<dbReference type="CDD" id="cd00130">
    <property type="entry name" value="PAS"/>
    <property type="match status" value="1"/>
</dbReference>
<evidence type="ECO:0000313" key="9">
    <source>
        <dbReference type="Proteomes" id="UP000680714"/>
    </source>
</evidence>
<evidence type="ECO:0000256" key="3">
    <source>
        <dbReference type="ARBA" id="ARBA00022553"/>
    </source>
</evidence>
<dbReference type="Gene3D" id="3.30.565.10">
    <property type="entry name" value="Histidine kinase-like ATPase, C-terminal domain"/>
    <property type="match status" value="1"/>
</dbReference>
<keyword evidence="5" id="KW-0418">Kinase</keyword>
<feature type="domain" description="Histidine kinase" evidence="6">
    <location>
        <begin position="444"/>
        <end position="658"/>
    </location>
</feature>
<keyword evidence="4" id="KW-0808">Transferase</keyword>
<evidence type="ECO:0000313" key="8">
    <source>
        <dbReference type="EMBL" id="MBR9973538.1"/>
    </source>
</evidence>
<dbReference type="SUPFAM" id="SSF55874">
    <property type="entry name" value="ATPase domain of HSP90 chaperone/DNA topoisomerase II/histidine kinase"/>
    <property type="match status" value="1"/>
</dbReference>
<dbReference type="Pfam" id="PF08448">
    <property type="entry name" value="PAS_4"/>
    <property type="match status" value="1"/>
</dbReference>
<dbReference type="SMART" id="SM00387">
    <property type="entry name" value="HATPase_c"/>
    <property type="match status" value="1"/>
</dbReference>
<name>A0ABS5IIE2_9PROT</name>
<dbReference type="InterPro" id="IPR035965">
    <property type="entry name" value="PAS-like_dom_sf"/>
</dbReference>
<sequence length="658" mass="72985">MIILIILSPVASSRAETLQLDPELRAFLDQHPVIRVRLQDDWPPLIFQDEAGARGLSVDYMTLAAAKLGLTIETSAVKTFPEVMKRLPTGDGIDVQPTMRATDQRRQNIHFTRSYTSFPVVIIARNNSGFIGGLDDLVGRVVVAEKSYWYTEEIRLRHPALHLKTVDTSAEAIRAVAQGDADAYVGVLPVATWHIENKGYTNLKIAAPSGLAAAELSFGVRGDWPQLAAALDVALANITAEEHRNIRHHWLSAHYDYGIDTWTVVLWGGGGLTIALLLLGSFALANRRLLREITLRRQAEEELRTTEETSRQLLDASSDACMLFDADGTMRACNQVFASRFGIDSSQVTGTNLWDYFPTDVSDERRIAVAGVVMAGKPVVTSDVRNGRYLSNSIYPLKDNAGIVRRIAVYSRDISEQVWAEQKIKSYVAEIERSNEDLEQFAYVASHDLREPLRQVASYVALLDRRYGPQLDDDARQFIAYAREGVTRMDQLILDLLEYSRIGRGQALAPMESAPAAQIAIDNLKAVLVDCGGSVTLQSPLPRVLASEPQLIRLFQNLIGNGLKYHRAGTPPLITISATTDDTFATFAIADNGIGIESEYFERIFGIFQRLHIRTQYPGTGIGLAVCRKVVERHEGHIWVESTPGEGSCFYFSLKLPE</sequence>
<dbReference type="PROSITE" id="PS50109">
    <property type="entry name" value="HIS_KIN"/>
    <property type="match status" value="1"/>
</dbReference>
<evidence type="ECO:0000256" key="4">
    <source>
        <dbReference type="ARBA" id="ARBA00022679"/>
    </source>
</evidence>
<dbReference type="PRINTS" id="PR00344">
    <property type="entry name" value="BCTRLSENSOR"/>
</dbReference>
<dbReference type="InterPro" id="IPR003661">
    <property type="entry name" value="HisK_dim/P_dom"/>
</dbReference>
<dbReference type="SUPFAM" id="SSF47384">
    <property type="entry name" value="Homodimeric domain of signal transducing histidine kinase"/>
    <property type="match status" value="1"/>
</dbReference>
<evidence type="ECO:0000256" key="2">
    <source>
        <dbReference type="ARBA" id="ARBA00012438"/>
    </source>
</evidence>